<reference evidence="1 2" key="1">
    <citation type="submission" date="2018-06" db="EMBL/GenBank/DDBJ databases">
        <authorList>
            <consortium name="Pathogen Informatics"/>
            <person name="Doyle S."/>
        </authorList>
    </citation>
    <scope>NUCLEOTIDE SEQUENCE [LARGE SCALE GENOMIC DNA]</scope>
    <source>
        <strain evidence="1 2">NCTC8261</strain>
    </source>
</reference>
<name>A0A379WZI6_SALET</name>
<dbReference type="EMBL" id="UGXT01000002">
    <property type="protein sequence ID" value="SUH39535.1"/>
    <property type="molecule type" value="Genomic_DNA"/>
</dbReference>
<accession>A0A379WZI6</accession>
<organism evidence="1 2">
    <name type="scientific">Salmonella enterica I</name>
    <dbReference type="NCBI Taxonomy" id="59201"/>
    <lineage>
        <taxon>Bacteria</taxon>
        <taxon>Pseudomonadati</taxon>
        <taxon>Pseudomonadota</taxon>
        <taxon>Gammaproteobacteria</taxon>
        <taxon>Enterobacterales</taxon>
        <taxon>Enterobacteriaceae</taxon>
        <taxon>Salmonella</taxon>
    </lineage>
</organism>
<dbReference type="Proteomes" id="UP000254712">
    <property type="component" value="Unassembled WGS sequence"/>
</dbReference>
<evidence type="ECO:0000313" key="2">
    <source>
        <dbReference type="Proteomes" id="UP000254712"/>
    </source>
</evidence>
<evidence type="ECO:0000313" key="1">
    <source>
        <dbReference type="EMBL" id="SUH39535.1"/>
    </source>
</evidence>
<protein>
    <submittedName>
        <fullName evidence="1">Uncharacterized protein</fullName>
    </submittedName>
</protein>
<dbReference type="AlphaFoldDB" id="A0A379WZI6"/>
<proteinExistence type="predicted"/>
<sequence>MREAGASAVVAQSLLVKPGPAPRDKPHDAVIAIRPRHPSAGRNVPAAQNGRCGTGNFTWGGRYPLCERAKFRVAHGLVDSCRRAAINEPKCSSPDGDGAKRPI</sequence>
<gene>
    <name evidence="1" type="ORF">NCTC8261_05899</name>
</gene>